<gene>
    <name evidence="8" type="primary">pth</name>
    <name evidence="11" type="ORF">IV88_GL001009</name>
</gene>
<keyword evidence="2 8" id="KW-0820">tRNA-binding</keyword>
<keyword evidence="3 8" id="KW-0378">Hydrolase</keyword>
<dbReference type="HAMAP" id="MF_00083">
    <property type="entry name" value="Pept_tRNA_hydro_bact"/>
    <property type="match status" value="1"/>
</dbReference>
<evidence type="ECO:0000256" key="5">
    <source>
        <dbReference type="ARBA" id="ARBA00038063"/>
    </source>
</evidence>
<dbReference type="InterPro" id="IPR036416">
    <property type="entry name" value="Pept_tRNA_hydro_sf"/>
</dbReference>
<comment type="catalytic activity">
    <reaction evidence="6 8 9">
        <text>an N-acyl-L-alpha-aminoacyl-tRNA + H2O = an N-acyl-L-amino acid + a tRNA + H(+)</text>
        <dbReference type="Rhea" id="RHEA:54448"/>
        <dbReference type="Rhea" id="RHEA-COMP:10123"/>
        <dbReference type="Rhea" id="RHEA-COMP:13883"/>
        <dbReference type="ChEBI" id="CHEBI:15377"/>
        <dbReference type="ChEBI" id="CHEBI:15378"/>
        <dbReference type="ChEBI" id="CHEBI:59874"/>
        <dbReference type="ChEBI" id="CHEBI:78442"/>
        <dbReference type="ChEBI" id="CHEBI:138191"/>
        <dbReference type="EC" id="3.1.1.29"/>
    </reaction>
</comment>
<dbReference type="SUPFAM" id="SSF53178">
    <property type="entry name" value="Peptidyl-tRNA hydrolase-like"/>
    <property type="match status" value="1"/>
</dbReference>
<reference evidence="11 12" key="1">
    <citation type="journal article" date="2015" name="Genome Announc.">
        <title>Expanding the biotechnology potential of lactobacilli through comparative genomics of 213 strains and associated genera.</title>
        <authorList>
            <person name="Sun Z."/>
            <person name="Harris H.M."/>
            <person name="McCann A."/>
            <person name="Guo C."/>
            <person name="Argimon S."/>
            <person name="Zhang W."/>
            <person name="Yang X."/>
            <person name="Jeffery I.B."/>
            <person name="Cooney J.C."/>
            <person name="Kagawa T.F."/>
            <person name="Liu W."/>
            <person name="Song Y."/>
            <person name="Salvetti E."/>
            <person name="Wrobel A."/>
            <person name="Rasinkangas P."/>
            <person name="Parkhill J."/>
            <person name="Rea M.C."/>
            <person name="O'Sullivan O."/>
            <person name="Ritari J."/>
            <person name="Douillard F.P."/>
            <person name="Paul Ross R."/>
            <person name="Yang R."/>
            <person name="Briner A.E."/>
            <person name="Felis G.E."/>
            <person name="de Vos W.M."/>
            <person name="Barrangou R."/>
            <person name="Klaenhammer T.R."/>
            <person name="Caufield P.W."/>
            <person name="Cui Y."/>
            <person name="Zhang H."/>
            <person name="O'Toole P.W."/>
        </authorList>
    </citation>
    <scope>NUCLEOTIDE SEQUENCE [LARGE SCALE GENOMIC DNA]</scope>
    <source>
        <strain evidence="11 12">DSM 23026</strain>
    </source>
</reference>
<evidence type="ECO:0000313" key="12">
    <source>
        <dbReference type="Proteomes" id="UP000051249"/>
    </source>
</evidence>
<dbReference type="PROSITE" id="PS01195">
    <property type="entry name" value="PEPT_TRNA_HYDROL_1"/>
    <property type="match status" value="1"/>
</dbReference>
<keyword evidence="8" id="KW-0963">Cytoplasm</keyword>
<sequence>MHGNGALLIMKMIVGLGNIGKEYDQTRHNTGFMVIDQFAKEHDVSNFKNQSEAMVGDFRHNGEKILLVKPSTYMNDSGRAVRPLMDYYDIDMEDLIVAYDDMDMPVGKIRLRQKGSAGGHNGIKSLIAHLGTQAFNRLRLGIDHPDRKTVVDHVLSRFSKEQRIEFDQGLDQAVQILDEWIDDVDFNKLMSEHN</sequence>
<dbReference type="GO" id="GO:0072344">
    <property type="term" value="P:rescue of stalled ribosome"/>
    <property type="evidence" value="ECO:0007669"/>
    <property type="project" value="UniProtKB-UniRule"/>
</dbReference>
<comment type="subcellular location">
    <subcellularLocation>
        <location evidence="8">Cytoplasm</location>
    </subcellularLocation>
</comment>
<dbReference type="FunFam" id="3.40.50.1470:FF:000001">
    <property type="entry name" value="Peptidyl-tRNA hydrolase"/>
    <property type="match status" value="1"/>
</dbReference>
<dbReference type="PANTHER" id="PTHR17224">
    <property type="entry name" value="PEPTIDYL-TRNA HYDROLASE"/>
    <property type="match status" value="1"/>
</dbReference>
<comment type="similarity">
    <text evidence="5 8 10">Belongs to the PTH family.</text>
</comment>
<evidence type="ECO:0000256" key="8">
    <source>
        <dbReference type="HAMAP-Rule" id="MF_00083"/>
    </source>
</evidence>
<dbReference type="GO" id="GO:0004045">
    <property type="term" value="F:peptidyl-tRNA hydrolase activity"/>
    <property type="evidence" value="ECO:0007669"/>
    <property type="project" value="UniProtKB-UniRule"/>
</dbReference>
<dbReference type="NCBIfam" id="TIGR00447">
    <property type="entry name" value="pth"/>
    <property type="match status" value="1"/>
</dbReference>
<accession>A0A0R2NHD6</accession>
<dbReference type="Pfam" id="PF01195">
    <property type="entry name" value="Pept_tRNA_hydro"/>
    <property type="match status" value="1"/>
</dbReference>
<dbReference type="InterPro" id="IPR001328">
    <property type="entry name" value="Pept_tRNA_hydro"/>
</dbReference>
<comment type="caution">
    <text evidence="11">The sequence shown here is derived from an EMBL/GenBank/DDBJ whole genome shotgun (WGS) entry which is preliminary data.</text>
</comment>
<evidence type="ECO:0000256" key="3">
    <source>
        <dbReference type="ARBA" id="ARBA00022801"/>
    </source>
</evidence>
<comment type="subunit">
    <text evidence="8">Monomer.</text>
</comment>
<dbReference type="GO" id="GO:0005737">
    <property type="term" value="C:cytoplasm"/>
    <property type="evidence" value="ECO:0007669"/>
    <property type="project" value="UniProtKB-SubCell"/>
</dbReference>
<proteinExistence type="inferred from homology"/>
<dbReference type="CDD" id="cd00462">
    <property type="entry name" value="PTH"/>
    <property type="match status" value="1"/>
</dbReference>
<feature type="site" description="Stabilizes the basic form of H active site to accept a proton" evidence="8">
    <location>
        <position position="100"/>
    </location>
</feature>
<name>A0A0R2NHD6_9LACO</name>
<feature type="binding site" evidence="8">
    <location>
        <position position="73"/>
    </location>
    <ligand>
        <name>tRNA</name>
        <dbReference type="ChEBI" id="CHEBI:17843"/>
    </ligand>
</feature>
<evidence type="ECO:0000256" key="9">
    <source>
        <dbReference type="RuleBase" id="RU000673"/>
    </source>
</evidence>
<keyword evidence="12" id="KW-1185">Reference proteome</keyword>
<evidence type="ECO:0000256" key="1">
    <source>
        <dbReference type="ARBA" id="ARBA00013260"/>
    </source>
</evidence>
<evidence type="ECO:0000256" key="2">
    <source>
        <dbReference type="ARBA" id="ARBA00022555"/>
    </source>
</evidence>
<organism evidence="11 12">
    <name type="scientific">Pediococcus argentinicus</name>
    <dbReference type="NCBI Taxonomy" id="480391"/>
    <lineage>
        <taxon>Bacteria</taxon>
        <taxon>Bacillati</taxon>
        <taxon>Bacillota</taxon>
        <taxon>Bacilli</taxon>
        <taxon>Lactobacillales</taxon>
        <taxon>Lactobacillaceae</taxon>
        <taxon>Pediococcus</taxon>
    </lineage>
</organism>
<evidence type="ECO:0000256" key="4">
    <source>
        <dbReference type="ARBA" id="ARBA00022884"/>
    </source>
</evidence>
<dbReference type="PATRIC" id="fig|480391.4.peg.1024"/>
<feature type="binding site" evidence="8">
    <location>
        <position position="75"/>
    </location>
    <ligand>
        <name>tRNA</name>
        <dbReference type="ChEBI" id="CHEBI:17843"/>
    </ligand>
</feature>
<evidence type="ECO:0000256" key="6">
    <source>
        <dbReference type="ARBA" id="ARBA00048707"/>
    </source>
</evidence>
<feature type="binding site" evidence="8">
    <location>
        <position position="121"/>
    </location>
    <ligand>
        <name>tRNA</name>
        <dbReference type="ChEBI" id="CHEBI:17843"/>
    </ligand>
</feature>
<keyword evidence="4 8" id="KW-0694">RNA-binding</keyword>
<evidence type="ECO:0000256" key="10">
    <source>
        <dbReference type="RuleBase" id="RU004320"/>
    </source>
</evidence>
<dbReference type="GO" id="GO:0000049">
    <property type="term" value="F:tRNA binding"/>
    <property type="evidence" value="ECO:0007669"/>
    <property type="project" value="UniProtKB-UniRule"/>
</dbReference>
<feature type="site" description="Discriminates between blocked and unblocked aminoacyl-tRNA" evidence="8">
    <location>
        <position position="18"/>
    </location>
</feature>
<dbReference type="InterPro" id="IPR018171">
    <property type="entry name" value="Pept_tRNA_hydro_CS"/>
</dbReference>
<dbReference type="GO" id="GO:0006515">
    <property type="term" value="P:protein quality control for misfolded or incompletely synthesized proteins"/>
    <property type="evidence" value="ECO:0007669"/>
    <property type="project" value="UniProtKB-UniRule"/>
</dbReference>
<dbReference type="PROSITE" id="PS01196">
    <property type="entry name" value="PEPT_TRNA_HYDROL_2"/>
    <property type="match status" value="1"/>
</dbReference>
<evidence type="ECO:0000256" key="7">
    <source>
        <dbReference type="ARBA" id="ARBA00050038"/>
    </source>
</evidence>
<dbReference type="Proteomes" id="UP000051249">
    <property type="component" value="Unassembled WGS sequence"/>
</dbReference>
<dbReference type="AlphaFoldDB" id="A0A0R2NHD6"/>
<dbReference type="PANTHER" id="PTHR17224:SF1">
    <property type="entry name" value="PEPTIDYL-TRNA HYDROLASE"/>
    <property type="match status" value="1"/>
</dbReference>
<dbReference type="EMBL" id="JQCQ01000030">
    <property type="protein sequence ID" value="KRO23373.1"/>
    <property type="molecule type" value="Genomic_DNA"/>
</dbReference>
<comment type="function">
    <text evidence="8">Hydrolyzes ribosome-free peptidyl-tRNAs (with 1 or more amino acids incorporated), which drop off the ribosome during protein synthesis, or as a result of ribosome stalling.</text>
</comment>
<dbReference type="Gene3D" id="3.40.50.1470">
    <property type="entry name" value="Peptidyl-tRNA hydrolase"/>
    <property type="match status" value="1"/>
</dbReference>
<feature type="binding site" evidence="8">
    <location>
        <position position="23"/>
    </location>
    <ligand>
        <name>tRNA</name>
        <dbReference type="ChEBI" id="CHEBI:17843"/>
    </ligand>
</feature>
<dbReference type="EC" id="3.1.1.29" evidence="1 8"/>
<feature type="active site" description="Proton acceptor" evidence="8">
    <location>
        <position position="28"/>
    </location>
</feature>
<comment type="function">
    <text evidence="8">Catalyzes the release of premature peptidyl moieties from peptidyl-tRNA molecules trapped in stalled 50S ribosomal subunits, and thus maintains levels of free tRNAs and 50S ribosomes.</text>
</comment>
<protein>
    <recommendedName>
        <fullName evidence="7 8">Peptidyl-tRNA hydrolase</fullName>
        <shortName evidence="8">Pth</shortName>
        <ecNumber evidence="1 8">3.1.1.29</ecNumber>
    </recommendedName>
</protein>
<evidence type="ECO:0000313" key="11">
    <source>
        <dbReference type="EMBL" id="KRO23373.1"/>
    </source>
</evidence>